<evidence type="ECO:0000313" key="23">
    <source>
        <dbReference type="Proteomes" id="UP000261520"/>
    </source>
</evidence>
<dbReference type="SMART" id="SM00562">
    <property type="entry name" value="NDK"/>
    <property type="match status" value="1"/>
</dbReference>
<dbReference type="GO" id="GO:0046872">
    <property type="term" value="F:metal ion binding"/>
    <property type="evidence" value="ECO:0007669"/>
    <property type="project" value="UniProtKB-KW"/>
</dbReference>
<dbReference type="GO" id="GO:0045839">
    <property type="term" value="P:negative regulation of mitotic nuclear division"/>
    <property type="evidence" value="ECO:0007669"/>
    <property type="project" value="TreeGrafter"/>
</dbReference>
<keyword evidence="16" id="KW-0539">Nucleus</keyword>
<dbReference type="PROSITE" id="PS00469">
    <property type="entry name" value="NDPK"/>
    <property type="match status" value="1"/>
</dbReference>
<evidence type="ECO:0000256" key="17">
    <source>
        <dbReference type="ARBA" id="ARBA00023306"/>
    </source>
</evidence>
<evidence type="ECO:0000256" key="8">
    <source>
        <dbReference type="ARBA" id="ARBA00022490"/>
    </source>
</evidence>
<accession>A0A3B4B2U2</accession>
<evidence type="ECO:0000256" key="20">
    <source>
        <dbReference type="RuleBase" id="RU004013"/>
    </source>
</evidence>
<evidence type="ECO:0000256" key="13">
    <source>
        <dbReference type="ARBA" id="ARBA00022840"/>
    </source>
</evidence>
<dbReference type="CDD" id="cd04414">
    <property type="entry name" value="NDPk6"/>
    <property type="match status" value="1"/>
</dbReference>
<dbReference type="AlphaFoldDB" id="A0A3B4B2U2"/>
<keyword evidence="23" id="KW-1185">Reference proteome</keyword>
<dbReference type="CTD" id="10201"/>
<dbReference type="Proteomes" id="UP000261520">
    <property type="component" value="Unplaced"/>
</dbReference>
<dbReference type="PRINTS" id="PR01243">
    <property type="entry name" value="NUCDPKINASE"/>
</dbReference>
<evidence type="ECO:0000256" key="3">
    <source>
        <dbReference type="ARBA" id="ARBA00004123"/>
    </source>
</evidence>
<comment type="subcellular location">
    <subcellularLocation>
        <location evidence="6">Cell projection</location>
        <location evidence="6">Lamellipodium</location>
    </subcellularLocation>
    <subcellularLocation>
        <location evidence="4">Cell projection</location>
        <location evidence="4">Ruffle</location>
    </subcellularLocation>
    <subcellularLocation>
        <location evidence="5">Cytoplasm</location>
    </subcellularLocation>
    <subcellularLocation>
        <location evidence="3">Nucleus</location>
    </subcellularLocation>
</comment>
<keyword evidence="9 20" id="KW-0808">Transferase</keyword>
<comment type="catalytic activity">
    <reaction evidence="20">
        <text>a 2'-deoxyribonucleoside 5'-diphosphate + ATP = a 2'-deoxyribonucleoside 5'-triphosphate + ADP</text>
        <dbReference type="Rhea" id="RHEA:44640"/>
        <dbReference type="ChEBI" id="CHEBI:30616"/>
        <dbReference type="ChEBI" id="CHEBI:61560"/>
        <dbReference type="ChEBI" id="CHEBI:73316"/>
        <dbReference type="ChEBI" id="CHEBI:456216"/>
        <dbReference type="EC" id="2.7.4.6"/>
    </reaction>
</comment>
<keyword evidence="10" id="KW-0479">Metal-binding</keyword>
<dbReference type="GO" id="GO:0005634">
    <property type="term" value="C:nucleus"/>
    <property type="evidence" value="ECO:0007669"/>
    <property type="project" value="UniProtKB-SubCell"/>
</dbReference>
<keyword evidence="11 20" id="KW-0547">Nucleotide-binding</keyword>
<feature type="binding site" evidence="18">
    <location>
        <position position="117"/>
    </location>
    <ligand>
        <name>ATP</name>
        <dbReference type="ChEBI" id="CHEBI:30616"/>
    </ligand>
</feature>
<evidence type="ECO:0000256" key="7">
    <source>
        <dbReference type="ARBA" id="ARBA00008142"/>
    </source>
</evidence>
<comment type="cofactor">
    <cofactor evidence="1">
        <name>Mg(2+)</name>
        <dbReference type="ChEBI" id="CHEBI:18420"/>
    </cofactor>
</comment>
<feature type="binding site" evidence="18">
    <location>
        <position position="127"/>
    </location>
    <ligand>
        <name>ATP</name>
        <dbReference type="ChEBI" id="CHEBI:30616"/>
    </ligand>
</feature>
<evidence type="ECO:0000313" key="22">
    <source>
        <dbReference type="Ensembl" id="ENSPMGP00000023325.1"/>
    </source>
</evidence>
<dbReference type="PANTHER" id="PTHR46956:SF1">
    <property type="entry name" value="NUCLEOSIDE DIPHOSPHATE KINASE 6"/>
    <property type="match status" value="1"/>
</dbReference>
<dbReference type="GO" id="GO:0006228">
    <property type="term" value="P:UTP biosynthetic process"/>
    <property type="evidence" value="ECO:0007669"/>
    <property type="project" value="InterPro"/>
</dbReference>
<evidence type="ECO:0000256" key="4">
    <source>
        <dbReference type="ARBA" id="ARBA00004466"/>
    </source>
</evidence>
<dbReference type="GO" id="GO:0006183">
    <property type="term" value="P:GTP biosynthetic process"/>
    <property type="evidence" value="ECO:0007669"/>
    <property type="project" value="InterPro"/>
</dbReference>
<keyword evidence="8" id="KW-0963">Cytoplasm</keyword>
<evidence type="ECO:0000256" key="10">
    <source>
        <dbReference type="ARBA" id="ARBA00022723"/>
    </source>
</evidence>
<dbReference type="GO" id="GO:0006241">
    <property type="term" value="P:CTP biosynthetic process"/>
    <property type="evidence" value="ECO:0007669"/>
    <property type="project" value="InterPro"/>
</dbReference>
<dbReference type="InterPro" id="IPR037994">
    <property type="entry name" value="NDPk6"/>
</dbReference>
<dbReference type="OrthoDB" id="25346at2759"/>
<keyword evidence="14" id="KW-0460">Magnesium</keyword>
<evidence type="ECO:0000256" key="12">
    <source>
        <dbReference type="ARBA" id="ARBA00022777"/>
    </source>
</evidence>
<evidence type="ECO:0000256" key="5">
    <source>
        <dbReference type="ARBA" id="ARBA00004496"/>
    </source>
</evidence>
<dbReference type="GO" id="GO:0030027">
    <property type="term" value="C:lamellipodium"/>
    <property type="evidence" value="ECO:0007669"/>
    <property type="project" value="UniProtKB-SubCell"/>
</dbReference>
<dbReference type="SUPFAM" id="SSF54919">
    <property type="entry name" value="Nucleoside diphosphate kinase, NDK"/>
    <property type="match status" value="1"/>
</dbReference>
<keyword evidence="15" id="KW-0546">Nucleotide metabolism</keyword>
<dbReference type="GeneID" id="117392807"/>
<evidence type="ECO:0000256" key="1">
    <source>
        <dbReference type="ARBA" id="ARBA00001946"/>
    </source>
</evidence>
<sequence length="182" mass="21283">MFITVPRLSRVLQLTLAVIKPDAVAHPLILETLHEKILENNFIIVRRKDLIWKKENSEMFYAEHSGRFFYQRLVEFMSSGPMRAYVLARDDAIHHWREMMGPTKVFKARHTAPDTIRGQFGLTDTRNTTHGSDSVESAHTEINFFFPDFCIGRWMEEEEPSYRAGKAFYDTHKLIHTLSRPS</sequence>
<dbReference type="GO" id="GO:0004550">
    <property type="term" value="F:nucleoside diphosphate kinase activity"/>
    <property type="evidence" value="ECO:0007669"/>
    <property type="project" value="UniProtKB-EC"/>
</dbReference>
<dbReference type="Gene3D" id="3.30.70.141">
    <property type="entry name" value="Nucleoside diphosphate kinase-like domain"/>
    <property type="match status" value="1"/>
</dbReference>
<evidence type="ECO:0000256" key="19">
    <source>
        <dbReference type="RuleBase" id="RU004011"/>
    </source>
</evidence>
<feature type="binding site" evidence="18">
    <location>
        <position position="97"/>
    </location>
    <ligand>
        <name>ATP</name>
        <dbReference type="ChEBI" id="CHEBI:30616"/>
    </ligand>
</feature>
<dbReference type="Ensembl" id="ENSPMGT00000024848.1">
    <property type="protein sequence ID" value="ENSPMGP00000023325.1"/>
    <property type="gene ID" value="ENSPMGG00000018864.1"/>
</dbReference>
<comment type="similarity">
    <text evidence="7 18 19">Belongs to the NDK family.</text>
</comment>
<dbReference type="FunFam" id="3.30.70.141:FF:000006">
    <property type="entry name" value="Nucleoside diphosphate kinase"/>
    <property type="match status" value="1"/>
</dbReference>
<feature type="domain" description="Nucleoside diphosphate kinase-like" evidence="21">
    <location>
        <begin position="12"/>
        <end position="153"/>
    </location>
</feature>
<evidence type="ECO:0000256" key="2">
    <source>
        <dbReference type="ARBA" id="ARBA00003465"/>
    </source>
</evidence>
<dbReference type="PANTHER" id="PTHR46956">
    <property type="entry name" value="NUCLEOSIDE DIPHOSPHATE KINASE 6"/>
    <property type="match status" value="1"/>
</dbReference>
<evidence type="ECO:0000259" key="21">
    <source>
        <dbReference type="SMART" id="SM00562"/>
    </source>
</evidence>
<dbReference type="GO" id="GO:0001726">
    <property type="term" value="C:ruffle"/>
    <property type="evidence" value="ECO:0007669"/>
    <property type="project" value="UniProtKB-SubCell"/>
</dbReference>
<protein>
    <recommendedName>
        <fullName evidence="20">Nucleoside diphosphate kinase</fullName>
        <ecNumber evidence="20">2.7.4.6</ecNumber>
    </recommendedName>
</protein>
<dbReference type="EC" id="2.7.4.6" evidence="20"/>
<evidence type="ECO:0000256" key="6">
    <source>
        <dbReference type="ARBA" id="ARBA00004510"/>
    </source>
</evidence>
<feature type="binding site" evidence="18">
    <location>
        <position position="20"/>
    </location>
    <ligand>
        <name>ATP</name>
        <dbReference type="ChEBI" id="CHEBI:30616"/>
    </ligand>
</feature>
<feature type="active site" description="Pros-phosphohistidine intermediate" evidence="18">
    <location>
        <position position="130"/>
    </location>
</feature>
<dbReference type="PROSITE" id="PS51374">
    <property type="entry name" value="NDPK_LIKE"/>
    <property type="match status" value="1"/>
</dbReference>
<feature type="binding site" evidence="18">
    <location>
        <position position="69"/>
    </location>
    <ligand>
        <name>ATP</name>
        <dbReference type="ChEBI" id="CHEBI:30616"/>
    </ligand>
</feature>
<evidence type="ECO:0000256" key="14">
    <source>
        <dbReference type="ARBA" id="ARBA00022842"/>
    </source>
</evidence>
<keyword evidence="12 20" id="KW-0418">Kinase</keyword>
<name>A0A3B4B2U2_9GOBI</name>
<evidence type="ECO:0000256" key="9">
    <source>
        <dbReference type="ARBA" id="ARBA00022679"/>
    </source>
</evidence>
<reference evidence="22" key="1">
    <citation type="submission" date="2025-08" db="UniProtKB">
        <authorList>
            <consortium name="Ensembl"/>
        </authorList>
    </citation>
    <scope>IDENTIFICATION</scope>
</reference>
<keyword evidence="17" id="KW-0131">Cell cycle</keyword>
<dbReference type="InterPro" id="IPR001564">
    <property type="entry name" value="Nucleoside_diP_kinase"/>
</dbReference>
<evidence type="ECO:0000256" key="18">
    <source>
        <dbReference type="PROSITE-ProRule" id="PRU00706"/>
    </source>
</evidence>
<evidence type="ECO:0000256" key="11">
    <source>
        <dbReference type="ARBA" id="ARBA00022741"/>
    </source>
</evidence>
<feature type="binding site" evidence="18">
    <location>
        <position position="103"/>
    </location>
    <ligand>
        <name>ATP</name>
        <dbReference type="ChEBI" id="CHEBI:30616"/>
    </ligand>
</feature>
<comment type="function">
    <text evidence="2">Major role in the synthesis of nucleoside triphosphates other than ATP.</text>
</comment>
<reference evidence="22" key="2">
    <citation type="submission" date="2025-09" db="UniProtKB">
        <authorList>
            <consortium name="Ensembl"/>
        </authorList>
    </citation>
    <scope>IDENTIFICATION</scope>
</reference>
<proteinExistence type="inferred from homology"/>
<dbReference type="STRING" id="409849.ENSPMGP00000023325"/>
<keyword evidence="13 20" id="KW-0067">ATP-binding</keyword>
<evidence type="ECO:0000256" key="16">
    <source>
        <dbReference type="ARBA" id="ARBA00023242"/>
    </source>
</evidence>
<dbReference type="RefSeq" id="XP_033846849.1">
    <property type="nucleotide sequence ID" value="XM_033990958.2"/>
</dbReference>
<dbReference type="InterPro" id="IPR036850">
    <property type="entry name" value="NDK-like_dom_sf"/>
</dbReference>
<dbReference type="InterPro" id="IPR023005">
    <property type="entry name" value="Nucleoside_diP_kinase_AS"/>
</dbReference>
<dbReference type="GO" id="GO:0005524">
    <property type="term" value="F:ATP binding"/>
    <property type="evidence" value="ECO:0007669"/>
    <property type="project" value="UniProtKB-KW"/>
</dbReference>
<evidence type="ECO:0000256" key="15">
    <source>
        <dbReference type="ARBA" id="ARBA00023080"/>
    </source>
</evidence>
<dbReference type="Pfam" id="PF00334">
    <property type="entry name" value="NDK"/>
    <property type="match status" value="1"/>
</dbReference>
<dbReference type="GO" id="GO:0030308">
    <property type="term" value="P:negative regulation of cell growth"/>
    <property type="evidence" value="ECO:0007669"/>
    <property type="project" value="TreeGrafter"/>
</dbReference>
<organism evidence="22 23">
    <name type="scientific">Periophthalmus magnuspinnatus</name>
    <dbReference type="NCBI Taxonomy" id="409849"/>
    <lineage>
        <taxon>Eukaryota</taxon>
        <taxon>Metazoa</taxon>
        <taxon>Chordata</taxon>
        <taxon>Craniata</taxon>
        <taxon>Vertebrata</taxon>
        <taxon>Euteleostomi</taxon>
        <taxon>Actinopterygii</taxon>
        <taxon>Neopterygii</taxon>
        <taxon>Teleostei</taxon>
        <taxon>Neoteleostei</taxon>
        <taxon>Acanthomorphata</taxon>
        <taxon>Gobiaria</taxon>
        <taxon>Gobiiformes</taxon>
        <taxon>Gobioidei</taxon>
        <taxon>Gobiidae</taxon>
        <taxon>Oxudercinae</taxon>
        <taxon>Periophthalmus</taxon>
    </lineage>
</organism>
<dbReference type="InterPro" id="IPR034907">
    <property type="entry name" value="NDK-like_dom"/>
</dbReference>
<dbReference type="GO" id="GO:0005739">
    <property type="term" value="C:mitochondrion"/>
    <property type="evidence" value="ECO:0007669"/>
    <property type="project" value="TreeGrafter"/>
</dbReference>